<feature type="region of interest" description="Disordered" evidence="6">
    <location>
        <begin position="139"/>
        <end position="313"/>
    </location>
</feature>
<dbReference type="PANTHER" id="PTHR15427">
    <property type="entry name" value="EMILIN ELASTIN MICROFIBRIL INTERFACE-LOCATED PROTEIN ELASTIN MICROFIBRIL INTERFACER"/>
    <property type="match status" value="1"/>
</dbReference>
<feature type="compositionally biased region" description="Basic and acidic residues" evidence="6">
    <location>
        <begin position="146"/>
        <end position="158"/>
    </location>
</feature>
<dbReference type="InterPro" id="IPR050392">
    <property type="entry name" value="Collagen/C1q_domain"/>
</dbReference>
<dbReference type="Pfam" id="PF07546">
    <property type="entry name" value="EMI"/>
    <property type="match status" value="1"/>
</dbReference>
<feature type="coiled-coil region" evidence="5">
    <location>
        <begin position="332"/>
        <end position="359"/>
    </location>
</feature>
<keyword evidence="2" id="KW-0964">Secreted</keyword>
<evidence type="ECO:0000256" key="2">
    <source>
        <dbReference type="ARBA" id="ARBA00022525"/>
    </source>
</evidence>
<accession>A0AAV2AZ61</accession>
<dbReference type="InterPro" id="IPR011489">
    <property type="entry name" value="EMI_domain"/>
</dbReference>
<keyword evidence="5" id="KW-0175">Coiled coil</keyword>
<feature type="compositionally biased region" description="Low complexity" evidence="6">
    <location>
        <begin position="242"/>
        <end position="260"/>
    </location>
</feature>
<proteinExistence type="predicted"/>
<keyword evidence="3" id="KW-0732">Signal</keyword>
<evidence type="ECO:0000259" key="7">
    <source>
        <dbReference type="PROSITE" id="PS51041"/>
    </source>
</evidence>
<name>A0AAV2AZ61_9ARAC</name>
<dbReference type="InterPro" id="IPR008160">
    <property type="entry name" value="Collagen"/>
</dbReference>
<protein>
    <recommendedName>
        <fullName evidence="7">EMI domain-containing protein</fullName>
    </recommendedName>
</protein>
<evidence type="ECO:0000313" key="8">
    <source>
        <dbReference type="EMBL" id="CAL1289122.1"/>
    </source>
</evidence>
<dbReference type="Proteomes" id="UP001497382">
    <property type="component" value="Unassembled WGS sequence"/>
</dbReference>
<evidence type="ECO:0000256" key="4">
    <source>
        <dbReference type="ARBA" id="ARBA00023157"/>
    </source>
</evidence>
<evidence type="ECO:0000313" key="9">
    <source>
        <dbReference type="Proteomes" id="UP001497382"/>
    </source>
</evidence>
<comment type="subcellular location">
    <subcellularLocation>
        <location evidence="1">Secreted</location>
    </subcellularLocation>
</comment>
<evidence type="ECO:0000256" key="3">
    <source>
        <dbReference type="ARBA" id="ARBA00022729"/>
    </source>
</evidence>
<feature type="domain" description="EMI" evidence="7">
    <location>
        <begin position="46"/>
        <end position="123"/>
    </location>
</feature>
<keyword evidence="4" id="KW-1015">Disulfide bond</keyword>
<feature type="compositionally biased region" description="Pro residues" evidence="6">
    <location>
        <begin position="282"/>
        <end position="296"/>
    </location>
</feature>
<comment type="caution">
    <text evidence="8">The sequence shown here is derived from an EMBL/GenBank/DDBJ whole genome shotgun (WGS) entry which is preliminary data.</text>
</comment>
<reference evidence="8 9" key="1">
    <citation type="submission" date="2024-04" db="EMBL/GenBank/DDBJ databases">
        <authorList>
            <person name="Rising A."/>
            <person name="Reimegard J."/>
            <person name="Sonavane S."/>
            <person name="Akerstrom W."/>
            <person name="Nylinder S."/>
            <person name="Hedman E."/>
            <person name="Kallberg Y."/>
        </authorList>
    </citation>
    <scope>NUCLEOTIDE SEQUENCE [LARGE SCALE GENOMIC DNA]</scope>
</reference>
<dbReference type="PANTHER" id="PTHR15427:SF50">
    <property type="entry name" value="COMPLEMENT C1Q TUMOR NECROSIS FACTOR-RELATED PROTEIN 2-LIKE"/>
    <property type="match status" value="1"/>
</dbReference>
<sequence length="386" mass="42298">MRLVIGNIRKMKSFIKRFIDLTVPCWFLVLLWTLPSSHAAAYGRKSNNWCSYQVTKLASCKERNGTETYVGRDFQRCGYWPYNENCGTTYRVLQRPKYVTTYKVKTETLWKCCPGYSGPTCEPECLNCTKSKDFRKDNLNGNNVKWENRANKNPESPKDYPNFPPSSPSDDPRSRNKPSDCQCPRGPPGQPGTPGTPGRQGPKGETGERGFKGDPGTPGTLYVPEISGDDNWSGGAPGAPGLPGLEGRPGIPGRDGIPGIPGTPGPKGEPGRDGEPGLVGLPGPPGPPGPQGPPGPSGTRGGDVFVPRKGDLPPDLDYQENLSLMQVVLESVQKTVQDVANLEARVSILEELLPKILEQKERRTFTTEFPRYEDQPVLDRYGRVVE</sequence>
<gene>
    <name evidence="8" type="ORF">LARSCL_LOCUS15747</name>
</gene>
<dbReference type="AlphaFoldDB" id="A0AAV2AZ61"/>
<organism evidence="8 9">
    <name type="scientific">Larinioides sclopetarius</name>
    <dbReference type="NCBI Taxonomy" id="280406"/>
    <lineage>
        <taxon>Eukaryota</taxon>
        <taxon>Metazoa</taxon>
        <taxon>Ecdysozoa</taxon>
        <taxon>Arthropoda</taxon>
        <taxon>Chelicerata</taxon>
        <taxon>Arachnida</taxon>
        <taxon>Araneae</taxon>
        <taxon>Araneomorphae</taxon>
        <taxon>Entelegynae</taxon>
        <taxon>Araneoidea</taxon>
        <taxon>Araneidae</taxon>
        <taxon>Larinioides</taxon>
    </lineage>
</organism>
<dbReference type="GO" id="GO:0005576">
    <property type="term" value="C:extracellular region"/>
    <property type="evidence" value="ECO:0007669"/>
    <property type="project" value="UniProtKB-SubCell"/>
</dbReference>
<dbReference type="EMBL" id="CAXIEN010000243">
    <property type="protein sequence ID" value="CAL1289122.1"/>
    <property type="molecule type" value="Genomic_DNA"/>
</dbReference>
<evidence type="ECO:0000256" key="6">
    <source>
        <dbReference type="SAM" id="MobiDB-lite"/>
    </source>
</evidence>
<evidence type="ECO:0000256" key="1">
    <source>
        <dbReference type="ARBA" id="ARBA00004613"/>
    </source>
</evidence>
<dbReference type="Pfam" id="PF01391">
    <property type="entry name" value="Collagen"/>
    <property type="match status" value="1"/>
</dbReference>
<keyword evidence="9" id="KW-1185">Reference proteome</keyword>
<evidence type="ECO:0000256" key="5">
    <source>
        <dbReference type="SAM" id="Coils"/>
    </source>
</evidence>
<dbReference type="PROSITE" id="PS51041">
    <property type="entry name" value="EMI"/>
    <property type="match status" value="1"/>
</dbReference>